<keyword evidence="1" id="KW-0328">Glycosyltransferase</keyword>
<dbReference type="OrthoDB" id="9771846at2"/>
<dbReference type="RefSeq" id="WP_111905886.1">
    <property type="nucleotide sequence ID" value="NZ_QLNP01000105.1"/>
</dbReference>
<dbReference type="CDD" id="cd06533">
    <property type="entry name" value="Glyco_transf_WecG_TagA"/>
    <property type="match status" value="1"/>
</dbReference>
<comment type="caution">
    <text evidence="3">The sequence shown here is derived from an EMBL/GenBank/DDBJ whole genome shotgun (WGS) entry which is preliminary data.</text>
</comment>
<accession>A0A328HDY5</accession>
<proteinExistence type="predicted"/>
<sequence length="261" mass="28796">MTLQRQSIPVLGVDATPLDVDGLTAVLNGFVADGTTRTVVGHNLHSVTLFHSEPEFRKFYENSDVVLLDGAPVLWLWGRSRQKTGRKQSGADRRPVMDYRLGSTDWIPALGRLDGLHRIAVLGAGATANAKAVAKLQSLVPGAMVAGMPGEDWDAELEEKAAAWLAEFQPQLVLIGLGMPLQEEVLWRRLPSLPPAVYCAVGGAIEQIAGIQKLAPRWLGRLGLEWAWRLLLHPRRVAYRVFGEPWVLLALLLRRRLRGQV</sequence>
<dbReference type="AlphaFoldDB" id="A0A328HDY5"/>
<name>A0A328HDY5_ARTGO</name>
<gene>
    <name evidence="3" type="ORF">DBZ45_21790</name>
</gene>
<dbReference type="PANTHER" id="PTHR34136">
    <property type="match status" value="1"/>
</dbReference>
<dbReference type="PANTHER" id="PTHR34136:SF1">
    <property type="entry name" value="UDP-N-ACETYL-D-MANNOSAMINURONIC ACID TRANSFERASE"/>
    <property type="match status" value="1"/>
</dbReference>
<evidence type="ECO:0000313" key="3">
    <source>
        <dbReference type="EMBL" id="RAM35213.1"/>
    </source>
</evidence>
<keyword evidence="2 3" id="KW-0808">Transferase</keyword>
<evidence type="ECO:0000313" key="4">
    <source>
        <dbReference type="Proteomes" id="UP000249166"/>
    </source>
</evidence>
<dbReference type="Proteomes" id="UP000249166">
    <property type="component" value="Unassembled WGS sequence"/>
</dbReference>
<evidence type="ECO:0000256" key="2">
    <source>
        <dbReference type="ARBA" id="ARBA00022679"/>
    </source>
</evidence>
<evidence type="ECO:0000256" key="1">
    <source>
        <dbReference type="ARBA" id="ARBA00022676"/>
    </source>
</evidence>
<reference evidence="3 4" key="1">
    <citation type="submission" date="2018-04" db="EMBL/GenBank/DDBJ databases">
        <title>Bacteria isolated from cave deposits of Manipur.</title>
        <authorList>
            <person name="Sahoo D."/>
            <person name="Sarangthem I."/>
            <person name="Nandeibam J."/>
        </authorList>
    </citation>
    <scope>NUCLEOTIDE SEQUENCE [LARGE SCALE GENOMIC DNA]</scope>
    <source>
        <strain evidence="4">mrc11</strain>
    </source>
</reference>
<protein>
    <submittedName>
        <fullName evidence="3">Glycosyl transferase</fullName>
    </submittedName>
</protein>
<dbReference type="EMBL" id="QLNP01000105">
    <property type="protein sequence ID" value="RAM35213.1"/>
    <property type="molecule type" value="Genomic_DNA"/>
</dbReference>
<dbReference type="GO" id="GO:0016758">
    <property type="term" value="F:hexosyltransferase activity"/>
    <property type="evidence" value="ECO:0007669"/>
    <property type="project" value="TreeGrafter"/>
</dbReference>
<dbReference type="Pfam" id="PF03808">
    <property type="entry name" value="Glyco_tran_WecG"/>
    <property type="match status" value="1"/>
</dbReference>
<dbReference type="InterPro" id="IPR004629">
    <property type="entry name" value="WecG_TagA_CpsF"/>
</dbReference>
<organism evidence="3 4">
    <name type="scientific">Arthrobacter globiformis</name>
    <dbReference type="NCBI Taxonomy" id="1665"/>
    <lineage>
        <taxon>Bacteria</taxon>
        <taxon>Bacillati</taxon>
        <taxon>Actinomycetota</taxon>
        <taxon>Actinomycetes</taxon>
        <taxon>Micrococcales</taxon>
        <taxon>Micrococcaceae</taxon>
        <taxon>Arthrobacter</taxon>
    </lineage>
</organism>